<accession>A0A9Q3CBX8</accession>
<dbReference type="EMBL" id="AVOT02005718">
    <property type="protein sequence ID" value="MBW0479790.1"/>
    <property type="molecule type" value="Genomic_DNA"/>
</dbReference>
<proteinExistence type="predicted"/>
<name>A0A9Q3CBX8_9BASI</name>
<dbReference type="Proteomes" id="UP000765509">
    <property type="component" value="Unassembled WGS sequence"/>
</dbReference>
<sequence length="283" mass="31014">MLCAELNIKWLDMEQQIVGLKCGVGEGEVTITQRRLTDSILDTYLRQVLRHYLPLPVLPVETQIPDAKVLDPTTFCSVIGSLAYLVGGSRPYLAFAINYLVCHSMGPTMENWELLDHVIGYLLRTHNCGIQLRLGNLSLTLWSNAGWGGDLKPLQIGFIIQLGEAPVIWGSKRQTVVALSTCAAEYVALSDSTQHLVQAINQVTQFAGNLLQQSGCGLGLHQQQDPQAHAIPDQAFLFVDDTILKHGIKGVWVKAKDMQANALTKRPLGPVLLQALPFLGINA</sequence>
<protein>
    <recommendedName>
        <fullName evidence="3">Reverse transcriptase Ty1/copia-type domain-containing protein</fullName>
    </recommendedName>
</protein>
<dbReference type="CDD" id="cd09272">
    <property type="entry name" value="RNase_HI_RT_Ty1"/>
    <property type="match status" value="1"/>
</dbReference>
<organism evidence="1 2">
    <name type="scientific">Austropuccinia psidii MF-1</name>
    <dbReference type="NCBI Taxonomy" id="1389203"/>
    <lineage>
        <taxon>Eukaryota</taxon>
        <taxon>Fungi</taxon>
        <taxon>Dikarya</taxon>
        <taxon>Basidiomycota</taxon>
        <taxon>Pucciniomycotina</taxon>
        <taxon>Pucciniomycetes</taxon>
        <taxon>Pucciniales</taxon>
        <taxon>Sphaerophragmiaceae</taxon>
        <taxon>Austropuccinia</taxon>
    </lineage>
</organism>
<gene>
    <name evidence="1" type="ORF">O181_019505</name>
</gene>
<comment type="caution">
    <text evidence="1">The sequence shown here is derived from an EMBL/GenBank/DDBJ whole genome shotgun (WGS) entry which is preliminary data.</text>
</comment>
<reference evidence="1" key="1">
    <citation type="submission" date="2021-03" db="EMBL/GenBank/DDBJ databases">
        <title>Draft genome sequence of rust myrtle Austropuccinia psidii MF-1, a brazilian biotype.</title>
        <authorList>
            <person name="Quecine M.C."/>
            <person name="Pachon D.M.R."/>
            <person name="Bonatelli M.L."/>
            <person name="Correr F.H."/>
            <person name="Franceschini L.M."/>
            <person name="Leite T.F."/>
            <person name="Margarido G.R.A."/>
            <person name="Almeida C.A."/>
            <person name="Ferrarezi J.A."/>
            <person name="Labate C.A."/>
        </authorList>
    </citation>
    <scope>NUCLEOTIDE SEQUENCE</scope>
    <source>
        <strain evidence="1">MF-1</strain>
    </source>
</reference>
<evidence type="ECO:0000313" key="1">
    <source>
        <dbReference type="EMBL" id="MBW0479790.1"/>
    </source>
</evidence>
<evidence type="ECO:0000313" key="2">
    <source>
        <dbReference type="Proteomes" id="UP000765509"/>
    </source>
</evidence>
<dbReference type="OrthoDB" id="4356562at2759"/>
<evidence type="ECO:0008006" key="3">
    <source>
        <dbReference type="Google" id="ProtNLM"/>
    </source>
</evidence>
<dbReference type="PANTHER" id="PTHR11439">
    <property type="entry name" value="GAG-POL-RELATED RETROTRANSPOSON"/>
    <property type="match status" value="1"/>
</dbReference>
<keyword evidence="2" id="KW-1185">Reference proteome</keyword>
<dbReference type="PANTHER" id="PTHR11439:SF483">
    <property type="entry name" value="PEPTIDE SYNTHASE GLIP-LIKE, PUTATIVE (AFU_ORTHOLOGUE AFUA_3G12920)-RELATED"/>
    <property type="match status" value="1"/>
</dbReference>
<dbReference type="AlphaFoldDB" id="A0A9Q3CBX8"/>